<feature type="region of interest" description="Disordered" evidence="1">
    <location>
        <begin position="127"/>
        <end position="149"/>
    </location>
</feature>
<sequence>MDSTSCAMGDFLSDGIDVTRPLRTSSRGSSQGDYREVRQEPWGNRGRIRASVITEGETAMEALVVVQHLVVDHFTQLGASDTTRGCTDQAAQDGPGEAAQGNADRASNYADGAANFCAANGSGDTADGTPGTAHQTAHVTGDVARDDLG</sequence>
<feature type="region of interest" description="Disordered" evidence="1">
    <location>
        <begin position="80"/>
        <end position="106"/>
    </location>
</feature>
<proteinExistence type="predicted"/>
<keyword evidence="3" id="KW-1185">Reference proteome</keyword>
<evidence type="ECO:0000313" key="3">
    <source>
        <dbReference type="Proteomes" id="UP000515733"/>
    </source>
</evidence>
<dbReference type="EMBL" id="LR778301">
    <property type="protein sequence ID" value="CAB1369539.1"/>
    <property type="molecule type" value="Genomic_DNA"/>
</dbReference>
<organism evidence="2 3">
    <name type="scientific">Denitratisoma oestradiolicum</name>
    <dbReference type="NCBI Taxonomy" id="311182"/>
    <lineage>
        <taxon>Bacteria</taxon>
        <taxon>Pseudomonadati</taxon>
        <taxon>Pseudomonadota</taxon>
        <taxon>Betaproteobacteria</taxon>
        <taxon>Nitrosomonadales</taxon>
        <taxon>Sterolibacteriaceae</taxon>
        <taxon>Denitratisoma</taxon>
    </lineage>
</organism>
<evidence type="ECO:0000313" key="2">
    <source>
        <dbReference type="EMBL" id="CAB1369539.1"/>
    </source>
</evidence>
<feature type="region of interest" description="Disordered" evidence="1">
    <location>
        <begin position="17"/>
        <end position="40"/>
    </location>
</feature>
<dbReference type="Proteomes" id="UP000515733">
    <property type="component" value="Chromosome"/>
</dbReference>
<evidence type="ECO:0000256" key="1">
    <source>
        <dbReference type="SAM" id="MobiDB-lite"/>
    </source>
</evidence>
<dbReference type="AlphaFoldDB" id="A0A6S6XXD7"/>
<reference evidence="2 3" key="1">
    <citation type="submission" date="2020-03" db="EMBL/GenBank/DDBJ databases">
        <authorList>
            <consortium name="Genoscope - CEA"/>
            <person name="William W."/>
        </authorList>
    </citation>
    <scope>NUCLEOTIDE SEQUENCE [LARGE SCALE GENOMIC DNA]</scope>
    <source>
        <strain evidence="3">DSM 16959</strain>
    </source>
</reference>
<gene>
    <name evidence="2" type="ORF">DENOEST_2374</name>
</gene>
<name>A0A6S6XXD7_9PROT</name>
<accession>A0A6S6XXD7</accession>
<feature type="compositionally biased region" description="Polar residues" evidence="1">
    <location>
        <begin position="80"/>
        <end position="90"/>
    </location>
</feature>
<dbReference type="KEGG" id="doe:DENOEST_2374"/>
<feature type="compositionally biased region" description="Polar residues" evidence="1">
    <location>
        <begin position="22"/>
        <end position="32"/>
    </location>
</feature>
<protein>
    <submittedName>
        <fullName evidence="2">Uncharacterized protein</fullName>
    </submittedName>
</protein>